<comment type="caution">
    <text evidence="1">The sequence shown here is derived from an EMBL/GenBank/DDBJ whole genome shotgun (WGS) entry which is preliminary data.</text>
</comment>
<accession>A0A9X2V0S7</accession>
<organism evidence="1 2">
    <name type="scientific">Salinibacter ruber</name>
    <dbReference type="NCBI Taxonomy" id="146919"/>
    <lineage>
        <taxon>Bacteria</taxon>
        <taxon>Pseudomonadati</taxon>
        <taxon>Rhodothermota</taxon>
        <taxon>Rhodothermia</taxon>
        <taxon>Rhodothermales</taxon>
        <taxon>Salinibacteraceae</taxon>
        <taxon>Salinibacter</taxon>
    </lineage>
</organism>
<name>A0A9X2V0S7_9BACT</name>
<dbReference type="AlphaFoldDB" id="A0A9X2V0S7"/>
<evidence type="ECO:0000313" key="2">
    <source>
        <dbReference type="Proteomes" id="UP001155034"/>
    </source>
</evidence>
<dbReference type="EMBL" id="JANTYZ010000026">
    <property type="protein sequence ID" value="MCS3866931.1"/>
    <property type="molecule type" value="Genomic_DNA"/>
</dbReference>
<protein>
    <submittedName>
        <fullName evidence="1">Uncharacterized protein</fullName>
    </submittedName>
</protein>
<evidence type="ECO:0000313" key="1">
    <source>
        <dbReference type="EMBL" id="MCS3866931.1"/>
    </source>
</evidence>
<reference evidence="1" key="1">
    <citation type="submission" date="2022-08" db="EMBL/GenBank/DDBJ databases">
        <title>Genomic Encyclopedia of Type Strains, Phase V (KMG-V): Genome sequencing to study the core and pangenomes of soil and plant-associated prokaryotes.</title>
        <authorList>
            <person name="Whitman W."/>
        </authorList>
    </citation>
    <scope>NUCLEOTIDE SEQUENCE</scope>
    <source>
        <strain evidence="1">SP2016B</strain>
    </source>
</reference>
<proteinExistence type="predicted"/>
<gene>
    <name evidence="1" type="ORF">GGP82_003514</name>
</gene>
<dbReference type="Proteomes" id="UP001155034">
    <property type="component" value="Unassembled WGS sequence"/>
</dbReference>
<sequence>MESLINNPDLLRDLLDFYVVLNFHVVQGEALTASDLEGRESVMRESVMTVEGREL</sequence>
<dbReference type="RefSeq" id="WP_259060912.1">
    <property type="nucleotide sequence ID" value="NZ_JANTYZ010000026.1"/>
</dbReference>